<evidence type="ECO:0000256" key="1">
    <source>
        <dbReference type="SAM" id="MobiDB-lite"/>
    </source>
</evidence>
<feature type="transmembrane region" description="Helical" evidence="2">
    <location>
        <begin position="183"/>
        <end position="204"/>
    </location>
</feature>
<dbReference type="Pfam" id="PF11204">
    <property type="entry name" value="DUF2985"/>
    <property type="match status" value="1"/>
</dbReference>
<dbReference type="VEuPathDB" id="FungiDB:MYCFIDRAFT_60820"/>
<dbReference type="Proteomes" id="UP000016932">
    <property type="component" value="Unassembled WGS sequence"/>
</dbReference>
<keyword evidence="2" id="KW-0812">Transmembrane</keyword>
<dbReference type="InterPro" id="IPR021369">
    <property type="entry name" value="DUF2985"/>
</dbReference>
<dbReference type="RefSeq" id="XP_007922669.1">
    <property type="nucleotide sequence ID" value="XM_007924478.1"/>
</dbReference>
<protein>
    <recommendedName>
        <fullName evidence="5">Integral membrane protein</fullName>
    </recommendedName>
</protein>
<accession>M2Z946</accession>
<feature type="transmembrane region" description="Helical" evidence="2">
    <location>
        <begin position="340"/>
        <end position="361"/>
    </location>
</feature>
<evidence type="ECO:0000313" key="4">
    <source>
        <dbReference type="Proteomes" id="UP000016932"/>
    </source>
</evidence>
<evidence type="ECO:0000313" key="3">
    <source>
        <dbReference type="EMBL" id="EME86300.1"/>
    </source>
</evidence>
<dbReference type="AlphaFoldDB" id="M2Z946"/>
<dbReference type="GeneID" id="19340623"/>
<evidence type="ECO:0008006" key="5">
    <source>
        <dbReference type="Google" id="ProtNLM"/>
    </source>
</evidence>
<feature type="transmembrane region" description="Helical" evidence="2">
    <location>
        <begin position="302"/>
        <end position="320"/>
    </location>
</feature>
<dbReference type="EMBL" id="KB446556">
    <property type="protein sequence ID" value="EME86300.1"/>
    <property type="molecule type" value="Genomic_DNA"/>
</dbReference>
<gene>
    <name evidence="3" type="ORF">MYCFIDRAFT_60820</name>
</gene>
<dbReference type="KEGG" id="pfj:MYCFIDRAFT_60820"/>
<dbReference type="eggNOG" id="ENOG502RSVQ">
    <property type="taxonomic scope" value="Eukaryota"/>
</dbReference>
<sequence>MQEDTEYEADVIDLLDLVDPEVRTLGTLTNLQNSLFVPDLGGLVNRRPTYTLSRRPTSEHIEAIARSRAGTRASRLGQPGPSIPRKPMSISSELSDSHYAVLPHGVSLEGWAEEHVAELNDHVRHLLHSKREGFKRSMRGFRKYISKPLGLFVFVYATLVTLFGAAWVFALIGWIYVGDRQEYIINVIDLILVALFALMGDGLAPFRAVDTYHMCFIAHYHHLTWRLRKEQELPALVDHNDLPDRRRSATEQQIDDIVDKEEMAEYSVLSPRQQKRLQYHQAKFNKSHTFYKPHETATHHAFPLRLMIAAVVLLDCHSLFQVALGTCTWSIDYHVRPEALTATILSCSIACNIAAGVIISVGDHKTRKKDVLERMFRQGLTEEALKKMAKKHERGDMRISVDPSKVESEDIRAAHSVAAGASK</sequence>
<keyword evidence="2" id="KW-1133">Transmembrane helix</keyword>
<dbReference type="PANTHER" id="PTHR35872">
    <property type="entry name" value="INTEGRAL MEMBRANE PROTEIN (AFU_ORTHOLOGUE AFUA_5G07110)"/>
    <property type="match status" value="1"/>
</dbReference>
<feature type="region of interest" description="Disordered" evidence="1">
    <location>
        <begin position="391"/>
        <end position="423"/>
    </location>
</feature>
<keyword evidence="2" id="KW-0472">Membrane</keyword>
<dbReference type="HOGENOM" id="CLU_015848_1_0_1"/>
<feature type="compositionally biased region" description="Basic and acidic residues" evidence="1">
    <location>
        <begin position="393"/>
        <end position="413"/>
    </location>
</feature>
<dbReference type="OrthoDB" id="3365211at2759"/>
<evidence type="ECO:0000256" key="2">
    <source>
        <dbReference type="SAM" id="Phobius"/>
    </source>
</evidence>
<proteinExistence type="predicted"/>
<feature type="transmembrane region" description="Helical" evidence="2">
    <location>
        <begin position="149"/>
        <end position="177"/>
    </location>
</feature>
<keyword evidence="4" id="KW-1185">Reference proteome</keyword>
<organism evidence="3 4">
    <name type="scientific">Pseudocercospora fijiensis (strain CIRAD86)</name>
    <name type="common">Black leaf streak disease fungus</name>
    <name type="synonym">Mycosphaerella fijiensis</name>
    <dbReference type="NCBI Taxonomy" id="383855"/>
    <lineage>
        <taxon>Eukaryota</taxon>
        <taxon>Fungi</taxon>
        <taxon>Dikarya</taxon>
        <taxon>Ascomycota</taxon>
        <taxon>Pezizomycotina</taxon>
        <taxon>Dothideomycetes</taxon>
        <taxon>Dothideomycetidae</taxon>
        <taxon>Mycosphaerellales</taxon>
        <taxon>Mycosphaerellaceae</taxon>
        <taxon>Pseudocercospora</taxon>
    </lineage>
</organism>
<reference evidence="3 4" key="1">
    <citation type="journal article" date="2012" name="PLoS Pathog.">
        <title>Diverse lifestyles and strategies of plant pathogenesis encoded in the genomes of eighteen Dothideomycetes fungi.</title>
        <authorList>
            <person name="Ohm R.A."/>
            <person name="Feau N."/>
            <person name="Henrissat B."/>
            <person name="Schoch C.L."/>
            <person name="Horwitz B.A."/>
            <person name="Barry K.W."/>
            <person name="Condon B.J."/>
            <person name="Copeland A.C."/>
            <person name="Dhillon B."/>
            <person name="Glaser F."/>
            <person name="Hesse C.N."/>
            <person name="Kosti I."/>
            <person name="LaButti K."/>
            <person name="Lindquist E.A."/>
            <person name="Lucas S."/>
            <person name="Salamov A.A."/>
            <person name="Bradshaw R.E."/>
            <person name="Ciuffetti L."/>
            <person name="Hamelin R.C."/>
            <person name="Kema G.H.J."/>
            <person name="Lawrence C."/>
            <person name="Scott J.A."/>
            <person name="Spatafora J.W."/>
            <person name="Turgeon B.G."/>
            <person name="de Wit P.J.G.M."/>
            <person name="Zhong S."/>
            <person name="Goodwin S.B."/>
            <person name="Grigoriev I.V."/>
        </authorList>
    </citation>
    <scope>NUCLEOTIDE SEQUENCE [LARGE SCALE GENOMIC DNA]</scope>
    <source>
        <strain evidence="3 4">CIRAD86</strain>
    </source>
</reference>
<dbReference type="PANTHER" id="PTHR35872:SF2">
    <property type="entry name" value="INTEGRAL MEMBRANE PROTEIN (AFU_ORTHOLOGUE AFUA_5G07110)"/>
    <property type="match status" value="1"/>
</dbReference>
<name>M2Z946_PSEFD</name>